<evidence type="ECO:0000259" key="3">
    <source>
        <dbReference type="PROSITE" id="PS50914"/>
    </source>
</evidence>
<dbReference type="PROSITE" id="PS50914">
    <property type="entry name" value="BON"/>
    <property type="match status" value="1"/>
</dbReference>
<dbReference type="EMBL" id="CP036289">
    <property type="protein sequence ID" value="QDU76186.1"/>
    <property type="molecule type" value="Genomic_DNA"/>
</dbReference>
<name>A0A518CAD0_9BACT</name>
<dbReference type="RefSeq" id="WP_144974113.1">
    <property type="nucleotide sequence ID" value="NZ_CP036289.1"/>
</dbReference>
<protein>
    <submittedName>
        <fullName evidence="4">BON domain protein</fullName>
    </submittedName>
</protein>
<dbReference type="InterPro" id="IPR007055">
    <property type="entry name" value="BON_dom"/>
</dbReference>
<feature type="compositionally biased region" description="Gly residues" evidence="1">
    <location>
        <begin position="81"/>
        <end position="96"/>
    </location>
</feature>
<accession>A0A518CAD0</accession>
<sequence length="249" mass="25654" precursor="true">MRFSRIITVCLAICGALTCGLTFVHAQGQSINSDTLQQPNSNFGSGFNSNTGGSISSPGTNMFSTPLPAPSFANGSTSGSSGSGGTTGTSGLGGTGDASAASALMQQNQLNPFGGGATGTGQLGSGGLNSGRNSSFGRFGAFGNLFNNQAFQNGFGQNDTPRLPTKLTVKFDHPKIPTNLVSADITRRIRKIGRFPNVTVSVEDRVATVSGIVESEDDLRLIDRFVSLEVGVSSVVNQLELQEPSPADQ</sequence>
<keyword evidence="5" id="KW-1185">Reference proteome</keyword>
<feature type="region of interest" description="Disordered" evidence="1">
    <location>
        <begin position="42"/>
        <end position="129"/>
    </location>
</feature>
<evidence type="ECO:0000313" key="4">
    <source>
        <dbReference type="EMBL" id="QDU76186.1"/>
    </source>
</evidence>
<feature type="compositionally biased region" description="Gly residues" evidence="1">
    <location>
        <begin position="113"/>
        <end position="129"/>
    </location>
</feature>
<dbReference type="Proteomes" id="UP000318626">
    <property type="component" value="Chromosome"/>
</dbReference>
<dbReference type="OrthoDB" id="283222at2"/>
<proteinExistence type="predicted"/>
<reference evidence="5" key="1">
    <citation type="submission" date="2019-02" db="EMBL/GenBank/DDBJ databases">
        <title>Deep-cultivation of Planctomycetes and their phenomic and genomic characterization uncovers novel biology.</title>
        <authorList>
            <person name="Wiegand S."/>
            <person name="Jogler M."/>
            <person name="Boedeker C."/>
            <person name="Pinto D."/>
            <person name="Vollmers J."/>
            <person name="Rivas-Marin E."/>
            <person name="Kohn T."/>
            <person name="Peeters S.H."/>
            <person name="Heuer A."/>
            <person name="Rast P."/>
            <person name="Oberbeckmann S."/>
            <person name="Bunk B."/>
            <person name="Jeske O."/>
            <person name="Meyerdierks A."/>
            <person name="Storesund J.E."/>
            <person name="Kallscheuer N."/>
            <person name="Luecker S."/>
            <person name="Lage O.M."/>
            <person name="Pohl T."/>
            <person name="Merkel B.J."/>
            <person name="Hornburger P."/>
            <person name="Mueller R.-W."/>
            <person name="Bruemmer F."/>
            <person name="Labrenz M."/>
            <person name="Spormann A.M."/>
            <person name="Op den Camp H."/>
            <person name="Overmann J."/>
            <person name="Amann R."/>
            <person name="Jetten M.S.M."/>
            <person name="Mascher T."/>
            <person name="Medema M.H."/>
            <person name="Devos D.P."/>
            <person name="Kaster A.-K."/>
            <person name="Ovreas L."/>
            <person name="Rohde M."/>
            <person name="Galperin M.Y."/>
            <person name="Jogler C."/>
        </authorList>
    </citation>
    <scope>NUCLEOTIDE SEQUENCE [LARGE SCALE GENOMIC DNA]</scope>
    <source>
        <strain evidence="5">Pan97</strain>
    </source>
</reference>
<gene>
    <name evidence="4" type="ORF">Pan97_32310</name>
</gene>
<keyword evidence="2" id="KW-0732">Signal</keyword>
<evidence type="ECO:0000313" key="5">
    <source>
        <dbReference type="Proteomes" id="UP000318626"/>
    </source>
</evidence>
<dbReference type="Pfam" id="PF04972">
    <property type="entry name" value="BON"/>
    <property type="match status" value="1"/>
</dbReference>
<dbReference type="KEGG" id="bvo:Pan97_32310"/>
<evidence type="ECO:0000256" key="2">
    <source>
        <dbReference type="SAM" id="SignalP"/>
    </source>
</evidence>
<feature type="compositionally biased region" description="Low complexity" evidence="1">
    <location>
        <begin position="42"/>
        <end position="57"/>
    </location>
</feature>
<feature type="domain" description="BON" evidence="3">
    <location>
        <begin position="172"/>
        <end position="243"/>
    </location>
</feature>
<dbReference type="AlphaFoldDB" id="A0A518CAD0"/>
<organism evidence="4 5">
    <name type="scientific">Bremerella volcania</name>
    <dbReference type="NCBI Taxonomy" id="2527984"/>
    <lineage>
        <taxon>Bacteria</taxon>
        <taxon>Pseudomonadati</taxon>
        <taxon>Planctomycetota</taxon>
        <taxon>Planctomycetia</taxon>
        <taxon>Pirellulales</taxon>
        <taxon>Pirellulaceae</taxon>
        <taxon>Bremerella</taxon>
    </lineage>
</organism>
<evidence type="ECO:0000256" key="1">
    <source>
        <dbReference type="SAM" id="MobiDB-lite"/>
    </source>
</evidence>
<feature type="chain" id="PRO_5021939520" evidence="2">
    <location>
        <begin position="27"/>
        <end position="249"/>
    </location>
</feature>
<feature type="signal peptide" evidence="2">
    <location>
        <begin position="1"/>
        <end position="26"/>
    </location>
</feature>